<accession>A0A9Q1G076</accession>
<dbReference type="EMBL" id="JAINUF010000003">
    <property type="protein sequence ID" value="KAJ8371033.1"/>
    <property type="molecule type" value="Genomic_DNA"/>
</dbReference>
<gene>
    <name evidence="1" type="ORF">SKAU_G00110610</name>
</gene>
<sequence>MIKTALQRETDNKAFLDRNRLTVREERRGLGGLFVPVEAENGHPAPPPPPRAGLRHQDILLEDNMPHACIRTPGKKDWRKMTATVRICSPPLTLT</sequence>
<dbReference type="Proteomes" id="UP001152622">
    <property type="component" value="Chromosome 3"/>
</dbReference>
<name>A0A9Q1G076_SYNKA</name>
<dbReference type="AlphaFoldDB" id="A0A9Q1G076"/>
<organism evidence="1 2">
    <name type="scientific">Synaphobranchus kaupii</name>
    <name type="common">Kaup's arrowtooth eel</name>
    <dbReference type="NCBI Taxonomy" id="118154"/>
    <lineage>
        <taxon>Eukaryota</taxon>
        <taxon>Metazoa</taxon>
        <taxon>Chordata</taxon>
        <taxon>Craniata</taxon>
        <taxon>Vertebrata</taxon>
        <taxon>Euteleostomi</taxon>
        <taxon>Actinopterygii</taxon>
        <taxon>Neopterygii</taxon>
        <taxon>Teleostei</taxon>
        <taxon>Anguilliformes</taxon>
        <taxon>Synaphobranchidae</taxon>
        <taxon>Synaphobranchus</taxon>
    </lineage>
</organism>
<reference evidence="1" key="1">
    <citation type="journal article" date="2023" name="Science">
        <title>Genome structures resolve the early diversification of teleost fishes.</title>
        <authorList>
            <person name="Parey E."/>
            <person name="Louis A."/>
            <person name="Montfort J."/>
            <person name="Bouchez O."/>
            <person name="Roques C."/>
            <person name="Iampietro C."/>
            <person name="Lluch J."/>
            <person name="Castinel A."/>
            <person name="Donnadieu C."/>
            <person name="Desvignes T."/>
            <person name="Floi Bucao C."/>
            <person name="Jouanno E."/>
            <person name="Wen M."/>
            <person name="Mejri S."/>
            <person name="Dirks R."/>
            <person name="Jansen H."/>
            <person name="Henkel C."/>
            <person name="Chen W.J."/>
            <person name="Zahm M."/>
            <person name="Cabau C."/>
            <person name="Klopp C."/>
            <person name="Thompson A.W."/>
            <person name="Robinson-Rechavi M."/>
            <person name="Braasch I."/>
            <person name="Lecointre G."/>
            <person name="Bobe J."/>
            <person name="Postlethwait J.H."/>
            <person name="Berthelot C."/>
            <person name="Roest Crollius H."/>
            <person name="Guiguen Y."/>
        </authorList>
    </citation>
    <scope>NUCLEOTIDE SEQUENCE</scope>
    <source>
        <strain evidence="1">WJC10195</strain>
    </source>
</reference>
<comment type="caution">
    <text evidence="1">The sequence shown here is derived from an EMBL/GenBank/DDBJ whole genome shotgun (WGS) entry which is preliminary data.</text>
</comment>
<evidence type="ECO:0000313" key="2">
    <source>
        <dbReference type="Proteomes" id="UP001152622"/>
    </source>
</evidence>
<protein>
    <submittedName>
        <fullName evidence="1">Uncharacterized protein</fullName>
    </submittedName>
</protein>
<evidence type="ECO:0000313" key="1">
    <source>
        <dbReference type="EMBL" id="KAJ8371033.1"/>
    </source>
</evidence>
<keyword evidence="2" id="KW-1185">Reference proteome</keyword>
<proteinExistence type="predicted"/>